<dbReference type="AlphaFoldDB" id="A0A834RGN2"/>
<reference evidence="3" key="1">
    <citation type="journal article" date="2020" name="PLoS Negl. Trop. Dis.">
        <title>High-quality nuclear genome for Sarcoptes scabiei-A critical resource for a neglected parasite.</title>
        <authorList>
            <person name="Korhonen P.K."/>
            <person name="Gasser R.B."/>
            <person name="Ma G."/>
            <person name="Wang T."/>
            <person name="Stroehlein A.J."/>
            <person name="Young N.D."/>
            <person name="Ang C.S."/>
            <person name="Fernando D.D."/>
            <person name="Lu H.C."/>
            <person name="Taylor S."/>
            <person name="Reynolds S.L."/>
            <person name="Mofiz E."/>
            <person name="Najaraj S.H."/>
            <person name="Gowda H."/>
            <person name="Madugundu A."/>
            <person name="Renuse S."/>
            <person name="Holt D."/>
            <person name="Pandey A."/>
            <person name="Papenfuss A.T."/>
            <person name="Fischer K."/>
        </authorList>
    </citation>
    <scope>NUCLEOTIDE SEQUENCE [LARGE SCALE GENOMIC DNA]</scope>
</reference>
<accession>A0A834RGN2</accession>
<organism evidence="1">
    <name type="scientific">Sarcoptes scabiei</name>
    <name type="common">Itch mite</name>
    <name type="synonym">Acarus scabiei</name>
    <dbReference type="NCBI Taxonomy" id="52283"/>
    <lineage>
        <taxon>Eukaryota</taxon>
        <taxon>Metazoa</taxon>
        <taxon>Ecdysozoa</taxon>
        <taxon>Arthropoda</taxon>
        <taxon>Chelicerata</taxon>
        <taxon>Arachnida</taxon>
        <taxon>Acari</taxon>
        <taxon>Acariformes</taxon>
        <taxon>Sarcoptiformes</taxon>
        <taxon>Astigmata</taxon>
        <taxon>Psoroptidia</taxon>
        <taxon>Sarcoptoidea</taxon>
        <taxon>Sarcoptidae</taxon>
        <taxon>Sarcoptinae</taxon>
        <taxon>Sarcoptes</taxon>
    </lineage>
</organism>
<dbReference type="EMBL" id="WVUK01000003">
    <property type="protein sequence ID" value="KAF7496639.1"/>
    <property type="molecule type" value="Genomic_DNA"/>
</dbReference>
<protein>
    <submittedName>
        <fullName evidence="1 2">Uncharacterized protein</fullName>
    </submittedName>
</protein>
<proteinExistence type="predicted"/>
<evidence type="ECO:0000313" key="3">
    <source>
        <dbReference type="Proteomes" id="UP000070412"/>
    </source>
</evidence>
<evidence type="ECO:0000313" key="2">
    <source>
        <dbReference type="EnsemblMetazoa" id="KAF7496639.1"/>
    </source>
</evidence>
<gene>
    <name evidence="1" type="ORF">SSS_8114</name>
</gene>
<evidence type="ECO:0000313" key="1">
    <source>
        <dbReference type="EMBL" id="KAF7496639.1"/>
    </source>
</evidence>
<reference evidence="1" key="2">
    <citation type="submission" date="2020-01" db="EMBL/GenBank/DDBJ databases">
        <authorList>
            <person name="Korhonen P.K.K."/>
            <person name="Guangxu M.G."/>
            <person name="Wang T.W."/>
            <person name="Stroehlein A.J.S."/>
            <person name="Young N.D."/>
            <person name="Ang C.-S.A."/>
            <person name="Fernando D.W.F."/>
            <person name="Lu H.L."/>
            <person name="Taylor S.T."/>
            <person name="Ehtesham M.E.M."/>
            <person name="Najaraj S.H.N."/>
            <person name="Harsha G.H.G."/>
            <person name="Madugundu A.M."/>
            <person name="Renuse S.R."/>
            <person name="Holt D.H."/>
            <person name="Pandey A.P."/>
            <person name="Papenfuss A.P."/>
            <person name="Gasser R.B.G."/>
            <person name="Fischer K.F."/>
        </authorList>
    </citation>
    <scope>NUCLEOTIDE SEQUENCE</scope>
    <source>
        <strain evidence="1">SSS_KF_BRIS2020</strain>
    </source>
</reference>
<dbReference type="OrthoDB" id="6501411at2759"/>
<reference evidence="2" key="3">
    <citation type="submission" date="2022-06" db="UniProtKB">
        <authorList>
            <consortium name="EnsemblMetazoa"/>
        </authorList>
    </citation>
    <scope>IDENTIFICATION</scope>
</reference>
<dbReference type="Proteomes" id="UP000070412">
    <property type="component" value="Unassembled WGS sequence"/>
</dbReference>
<keyword evidence="3" id="KW-1185">Reference proteome</keyword>
<name>A0A834RGN2_SARSC</name>
<dbReference type="EnsemblMetazoa" id="SSS_8114s_mrna">
    <property type="protein sequence ID" value="KAF7496639.1"/>
    <property type="gene ID" value="SSS_8114"/>
</dbReference>
<sequence>MSEPIEMGKARSVYSTEIESFRRELLFTLRQYDSCGISFEIKQHLRLKAFDLKQECLKRFRSNTAKIANNQLPEIGNSLRIRSMCTTELPIRTSLANDCSYSGNRSRINTPFNKLTYESAKRSCTNSHVLAFEKQLIEEIDRIIDSIDKLQNENRNDWLQPSKDNRSRHYYHSLYDDTGYSIPLYSSTSLENPNDQSWRWKFNHDRNECDKTEIERFYDTYLSTSEYLK</sequence>